<dbReference type="RefSeq" id="WP_183061527.1">
    <property type="nucleotide sequence ID" value="NZ_RBWV01000001.1"/>
</dbReference>
<evidence type="ECO:0000256" key="4">
    <source>
        <dbReference type="ARBA" id="ARBA00011575"/>
    </source>
</evidence>
<dbReference type="GO" id="GO:0046872">
    <property type="term" value="F:metal ion binding"/>
    <property type="evidence" value="ECO:0007669"/>
    <property type="project" value="UniProtKB-KW"/>
</dbReference>
<evidence type="ECO:0000256" key="9">
    <source>
        <dbReference type="ARBA" id="ARBA00022822"/>
    </source>
</evidence>
<comment type="cofactor">
    <cofactor evidence="1 15">
        <name>Mg(2+)</name>
        <dbReference type="ChEBI" id="CHEBI:18420"/>
    </cofactor>
</comment>
<keyword evidence="7 15" id="KW-0028">Amino-acid biosynthesis</keyword>
<dbReference type="SUPFAM" id="SSF56322">
    <property type="entry name" value="ADC synthase"/>
    <property type="match status" value="1"/>
</dbReference>
<evidence type="ECO:0000259" key="17">
    <source>
        <dbReference type="Pfam" id="PF04715"/>
    </source>
</evidence>
<dbReference type="InParanoid" id="A0A420XVQ2"/>
<sequence length="509" mass="53850">MSTPGYGAVEPSLEEFRALAKGRRVIPVVRRLLADGETPVGLYRKLAGERPGTFLLESAEHGGVWSRYSIVGAQSAATLTEVDGEATWLGTPPVGMPSGGSPLDAVRETLRALHTQAPDPARALPPLTGGLVGYIGYDAVRRLERLPSVAEDDLHLPELSLMLATDLAVLDHADGTVVLIANAVNWDDSDDRVDEAWSGAVERLDRMTAELAQPAAATAAVLDRAAEPDFRRRTSSADYRAAVDTAREAIRAGEAFQIVVGQRFEAPTAASALDVYRVLRVTNPSPYMYLLRLPQGFDIVGSSPEALVKVTGGRAMLHPIAGTRPRGATPEQDTALATELLADPKERAEHLMLVDLGRNDLGRVSAPGSVEVVDFMSVERFSHVMHIVSTVVGRLAEGRTAFDALTACFPAGTLSGAPKPRAMEIIESLEPTRRGLYGGIVGYLDFAGDADTAIAIRTAVLRDGTAYVAAGAGIVADSDPATEDEECSHKAAAVLRAVAAAGTLRPARA</sequence>
<evidence type="ECO:0000256" key="6">
    <source>
        <dbReference type="ARBA" id="ARBA00020653"/>
    </source>
</evidence>
<comment type="function">
    <text evidence="13 15">Part of a heterotetrameric complex that catalyzes the two-step biosynthesis of anthranilate, an intermediate in the biosynthesis of L-tryptophan. In the first step, the glutamine-binding beta subunit (TrpG) of anthranilate synthase (AS) provides the glutamine amidotransferase activity which generates ammonia as a substrate that, along with chorismate, is used in the second step, catalyzed by the large alpha subunit of AS (TrpE) to produce anthranilate. In the absence of TrpG, TrpE can synthesize anthranilate directly from chorismate and high concentrations of ammonia.</text>
</comment>
<evidence type="ECO:0000256" key="13">
    <source>
        <dbReference type="ARBA" id="ARBA00025634"/>
    </source>
</evidence>
<proteinExistence type="inferred from homology"/>
<keyword evidence="12 15" id="KW-0456">Lyase</keyword>
<dbReference type="PANTHER" id="PTHR11236">
    <property type="entry name" value="AMINOBENZOATE/ANTHRANILATE SYNTHASE"/>
    <property type="match status" value="1"/>
</dbReference>
<name>A0A420XVQ2_9ACTN</name>
<comment type="catalytic activity">
    <reaction evidence="14 15">
        <text>chorismate + L-glutamine = anthranilate + pyruvate + L-glutamate + H(+)</text>
        <dbReference type="Rhea" id="RHEA:21732"/>
        <dbReference type="ChEBI" id="CHEBI:15361"/>
        <dbReference type="ChEBI" id="CHEBI:15378"/>
        <dbReference type="ChEBI" id="CHEBI:16567"/>
        <dbReference type="ChEBI" id="CHEBI:29748"/>
        <dbReference type="ChEBI" id="CHEBI:29985"/>
        <dbReference type="ChEBI" id="CHEBI:58359"/>
        <dbReference type="EC" id="4.1.3.27"/>
    </reaction>
</comment>
<keyword evidence="11 15" id="KW-0057">Aromatic amino acid biosynthesis</keyword>
<evidence type="ECO:0000256" key="7">
    <source>
        <dbReference type="ARBA" id="ARBA00022605"/>
    </source>
</evidence>
<evidence type="ECO:0000256" key="3">
    <source>
        <dbReference type="ARBA" id="ARBA00009562"/>
    </source>
</evidence>
<dbReference type="GO" id="GO:0000162">
    <property type="term" value="P:L-tryptophan biosynthetic process"/>
    <property type="evidence" value="ECO:0007669"/>
    <property type="project" value="UniProtKB-UniPathway"/>
</dbReference>
<dbReference type="InterPro" id="IPR006805">
    <property type="entry name" value="Anth_synth_I_N"/>
</dbReference>
<gene>
    <name evidence="15" type="primary">trpE</name>
    <name evidence="18" type="ORF">CLV35_0071</name>
</gene>
<dbReference type="InterPro" id="IPR015890">
    <property type="entry name" value="Chorismate_C"/>
</dbReference>
<dbReference type="EMBL" id="RBWV01000001">
    <property type="protein sequence ID" value="RKS84254.1"/>
    <property type="molecule type" value="Genomic_DNA"/>
</dbReference>
<evidence type="ECO:0000313" key="19">
    <source>
        <dbReference type="Proteomes" id="UP000281955"/>
    </source>
</evidence>
<dbReference type="PRINTS" id="PR00095">
    <property type="entry name" value="ANTSNTHASEI"/>
</dbReference>
<comment type="subunit">
    <text evidence="4 15">Heterotetramer consisting of two non-identical subunits: a beta subunit (TrpG) and a large alpha subunit (TrpE).</text>
</comment>
<dbReference type="Proteomes" id="UP000281955">
    <property type="component" value="Unassembled WGS sequence"/>
</dbReference>
<evidence type="ECO:0000256" key="10">
    <source>
        <dbReference type="ARBA" id="ARBA00022842"/>
    </source>
</evidence>
<dbReference type="PANTHER" id="PTHR11236:SF46">
    <property type="entry name" value="ANTHRANILATE SYNTHASE COMPONENT 1"/>
    <property type="match status" value="1"/>
</dbReference>
<dbReference type="Gene3D" id="3.60.120.10">
    <property type="entry name" value="Anthranilate synthase"/>
    <property type="match status" value="1"/>
</dbReference>
<comment type="pathway">
    <text evidence="2 15">Amino-acid biosynthesis; L-tryptophan biosynthesis; L-tryptophan from chorismate: step 1/5.</text>
</comment>
<dbReference type="UniPathway" id="UPA00035">
    <property type="reaction ID" value="UER00040"/>
</dbReference>
<evidence type="ECO:0000256" key="11">
    <source>
        <dbReference type="ARBA" id="ARBA00023141"/>
    </source>
</evidence>
<dbReference type="NCBIfam" id="NF010086">
    <property type="entry name" value="PRK13571.1"/>
    <property type="match status" value="1"/>
</dbReference>
<protein>
    <recommendedName>
        <fullName evidence="6 15">Anthranilate synthase component 1</fullName>
        <ecNumber evidence="5 15">4.1.3.27</ecNumber>
    </recommendedName>
</protein>
<dbReference type="FunCoup" id="A0A420XVQ2">
    <property type="interactions" value="292"/>
</dbReference>
<evidence type="ECO:0000256" key="8">
    <source>
        <dbReference type="ARBA" id="ARBA00022723"/>
    </source>
</evidence>
<keyword evidence="8 15" id="KW-0479">Metal-binding</keyword>
<dbReference type="InterPro" id="IPR005256">
    <property type="entry name" value="Anth_synth_I_PabB"/>
</dbReference>
<dbReference type="AlphaFoldDB" id="A0A420XVQ2"/>
<evidence type="ECO:0000256" key="2">
    <source>
        <dbReference type="ARBA" id="ARBA00004873"/>
    </source>
</evidence>
<dbReference type="Pfam" id="PF00425">
    <property type="entry name" value="Chorismate_bind"/>
    <property type="match status" value="1"/>
</dbReference>
<organism evidence="18 19">
    <name type="scientific">Motilibacter peucedani</name>
    <dbReference type="NCBI Taxonomy" id="598650"/>
    <lineage>
        <taxon>Bacteria</taxon>
        <taxon>Bacillati</taxon>
        <taxon>Actinomycetota</taxon>
        <taxon>Actinomycetes</taxon>
        <taxon>Motilibacterales</taxon>
        <taxon>Motilibacteraceae</taxon>
        <taxon>Motilibacter</taxon>
    </lineage>
</organism>
<dbReference type="EC" id="4.1.3.27" evidence="5 15"/>
<evidence type="ECO:0000256" key="15">
    <source>
        <dbReference type="RuleBase" id="RU364045"/>
    </source>
</evidence>
<feature type="domain" description="Anthranilate synthase component I N-terminal" evidence="17">
    <location>
        <begin position="36"/>
        <end position="177"/>
    </location>
</feature>
<evidence type="ECO:0000256" key="14">
    <source>
        <dbReference type="ARBA" id="ARBA00047683"/>
    </source>
</evidence>
<evidence type="ECO:0000256" key="12">
    <source>
        <dbReference type="ARBA" id="ARBA00023239"/>
    </source>
</evidence>
<dbReference type="GO" id="GO:0004049">
    <property type="term" value="F:anthranilate synthase activity"/>
    <property type="evidence" value="ECO:0007669"/>
    <property type="project" value="UniProtKB-EC"/>
</dbReference>
<keyword evidence="19" id="KW-1185">Reference proteome</keyword>
<accession>A0A420XVQ2</accession>
<evidence type="ECO:0000259" key="16">
    <source>
        <dbReference type="Pfam" id="PF00425"/>
    </source>
</evidence>
<feature type="domain" description="Chorismate-utilising enzyme C-terminal" evidence="16">
    <location>
        <begin position="236"/>
        <end position="490"/>
    </location>
</feature>
<evidence type="ECO:0000256" key="1">
    <source>
        <dbReference type="ARBA" id="ARBA00001946"/>
    </source>
</evidence>
<evidence type="ECO:0000313" key="18">
    <source>
        <dbReference type="EMBL" id="RKS84254.1"/>
    </source>
</evidence>
<evidence type="ECO:0000256" key="5">
    <source>
        <dbReference type="ARBA" id="ARBA00012266"/>
    </source>
</evidence>
<keyword evidence="10 15" id="KW-0460">Magnesium</keyword>
<dbReference type="InterPro" id="IPR019999">
    <property type="entry name" value="Anth_synth_I-like"/>
</dbReference>
<dbReference type="NCBIfam" id="TIGR00564">
    <property type="entry name" value="trpE_most"/>
    <property type="match status" value="1"/>
</dbReference>
<comment type="caution">
    <text evidence="18">The sequence shown here is derived from an EMBL/GenBank/DDBJ whole genome shotgun (WGS) entry which is preliminary data.</text>
</comment>
<dbReference type="InterPro" id="IPR005801">
    <property type="entry name" value="ADC_synthase"/>
</dbReference>
<keyword evidence="9 15" id="KW-0822">Tryptophan biosynthesis</keyword>
<reference evidence="18 19" key="1">
    <citation type="submission" date="2018-10" db="EMBL/GenBank/DDBJ databases">
        <title>Genomic Encyclopedia of Archaeal and Bacterial Type Strains, Phase II (KMG-II): from individual species to whole genera.</title>
        <authorList>
            <person name="Goeker M."/>
        </authorList>
    </citation>
    <scope>NUCLEOTIDE SEQUENCE [LARGE SCALE GENOMIC DNA]</scope>
    <source>
        <strain evidence="18 19">RP-AC37</strain>
    </source>
</reference>
<dbReference type="Pfam" id="PF04715">
    <property type="entry name" value="Anth_synt_I_N"/>
    <property type="match status" value="1"/>
</dbReference>
<comment type="similarity">
    <text evidence="3 15">Belongs to the anthranilate synthase component I family.</text>
</comment>